<keyword evidence="5" id="KW-1133">Transmembrane helix</keyword>
<keyword evidence="5" id="KW-0812">Transmembrane</keyword>
<accession>A0A482WJZ9</accession>
<dbReference type="OrthoDB" id="8731593at2759"/>
<sequence>MTSFRTHAASSVTWKLSLLALLTALALAAADPSSTACDRILRELRQPCRCLRISSPSGGPELGIDCDRTAFPADFPHLPYGAPLVYYTQRHAGLQSLPTPAFTAAGLPVRVLDFSYNSLRRLPERVFLGLQDSLQELRLSGNLLGDSLNPIFSSSEFHGLSNLRLLDLSGNQIKAIEEGLLKGCDNLRELWLNDNSLTLIPSTSLNGPTQLKVLSLSNNRISSVKEGSFLSQRSLESLDLTGNRLQLIEGGAFKGLSKMRILSLGHNRLVKLNSDVFTGAQHVEELDLSANFLSEFPTVAAKAFDQLKLFNLSSNLIERLDDSLLSSVPHLEVLDLSRNNIANIAPGTFLSLRQLRHLDLSVNSLRTVEDDAFEGLDSLETLSLQDNNILLVPASAIGRLPHLTTLQLDFNRVAAISADILRAIADRVTTLGLARNVIRELPADAFQDFKRVEHLDLSGNLLLTIEASTFAGLEESLLTLDLQGNRLSSLPAQPLALAALQKLNISNNRLKELPRMSFMLLPGLLHLDISKNPQLTTLPLTIFQTLTRLKTLNVANTGIKQIPPEFFIRNTALRHLYLQHNHISEIADTAFQNQNNLTKLDISYNQITNIRPGAFLSLTRLKSLDLQGNKLTSFKGEFFIMRRSNGTSLEELNLDDNELSYLFPSSFRVHPRLQRISAARNKFNFFPAELITSLNYLQEVDLSHNLLKTLEEFDFGRLPRLRVLKLDHNELDTISETAFHNSTQLQVIDLAGNKLERLGERTFQGLGRLQLLNLRDNFLTELPESIFERSRLKMLENVDLSGNLFEIAPLKTLQRQYFFLSSVDLSRNKLTEIAPDDSIMVNIKKLDLSFNPLTPESITNVLGEPKTVRELNMAGTGITHLTHLETPFLLKLNLSYNSITDLPDKVFDRPTLLEVIDLSYNQITDFTGSISPIWKKLKNLQYADVSGNPIRTIVQGDLDGLESLRKLKISSLNECTRLEKVAFKSLTNLAELEAYGYPKLGYLDVTGLLHSLPALESLDVEVKDSAVGSDQLSAAMNPRLKRLGIRGSRVQSISSGALAGLKSHDIKIELKNTSLNSLPPALLIPLPRSSMVSLDVTGNKLTTLTAQFLSALDDRRSDITLEGLSTNPILCDCGARALRRSGLASNIRCSAPAMFHGNLLVEIADDDLTCDPHRLTSTTTTPQPSSPLVLKTSRITTEPDIIWSLPPMTPKATSPKILMTNKPPGMTQQISNDDTLIISIVGGVVGFIAILTIIICIVRLRWTDNQYRGGPLAAVVQQPHCNNPSCPCPKMPPPPHPLYTISPQYAATLPHKMLPPPAPASISPGLRASYSTLGRQAYIQNQPYYVPFPPDEKEMSLR</sequence>
<evidence type="ECO:0000256" key="2">
    <source>
        <dbReference type="ARBA" id="ARBA00022729"/>
    </source>
</evidence>
<evidence type="ECO:0000256" key="1">
    <source>
        <dbReference type="ARBA" id="ARBA00022614"/>
    </source>
</evidence>
<name>A0A482WJZ9_LAOST</name>
<keyword evidence="3" id="KW-0677">Repeat</keyword>
<dbReference type="PANTHER" id="PTHR24366">
    <property type="entry name" value="IG(IMMUNOGLOBULIN) AND LRR(LEUCINE RICH REPEAT) DOMAINS"/>
    <property type="match status" value="1"/>
</dbReference>
<dbReference type="Gene3D" id="3.80.10.10">
    <property type="entry name" value="Ribonuclease Inhibitor"/>
    <property type="match status" value="7"/>
</dbReference>
<keyword evidence="5" id="KW-0472">Membrane</keyword>
<dbReference type="PANTHER" id="PTHR24366:SF96">
    <property type="entry name" value="LEUCINE RICH REPEAT CONTAINING 53"/>
    <property type="match status" value="1"/>
</dbReference>
<keyword evidence="2 6" id="KW-0732">Signal</keyword>
<protein>
    <recommendedName>
        <fullName evidence="9">LRRCT domain-containing protein</fullName>
    </recommendedName>
</protein>
<dbReference type="InParanoid" id="A0A482WJZ9"/>
<dbReference type="InterPro" id="IPR032675">
    <property type="entry name" value="LRR_dom_sf"/>
</dbReference>
<dbReference type="FunFam" id="3.80.10.10:FF:000770">
    <property type="entry name" value="Uncharacterized protein"/>
    <property type="match status" value="1"/>
</dbReference>
<dbReference type="SMART" id="SM00365">
    <property type="entry name" value="LRR_SD22"/>
    <property type="match status" value="15"/>
</dbReference>
<dbReference type="FunFam" id="3.80.10.10:FF:001164">
    <property type="entry name" value="GH01279p"/>
    <property type="match status" value="1"/>
</dbReference>
<dbReference type="SMART" id="SM00364">
    <property type="entry name" value="LRR_BAC"/>
    <property type="match status" value="10"/>
</dbReference>
<dbReference type="FunCoup" id="A0A482WJZ9">
    <property type="interactions" value="11"/>
</dbReference>
<keyword evidence="1" id="KW-0433">Leucine-rich repeat</keyword>
<evidence type="ECO:0000256" key="4">
    <source>
        <dbReference type="ARBA" id="ARBA00023180"/>
    </source>
</evidence>
<evidence type="ECO:0008006" key="9">
    <source>
        <dbReference type="Google" id="ProtNLM"/>
    </source>
</evidence>
<dbReference type="Pfam" id="PF00560">
    <property type="entry name" value="LRR_1"/>
    <property type="match status" value="1"/>
</dbReference>
<comment type="caution">
    <text evidence="7">The sequence shown here is derived from an EMBL/GenBank/DDBJ whole genome shotgun (WGS) entry which is preliminary data.</text>
</comment>
<dbReference type="STRING" id="195883.A0A482WJZ9"/>
<dbReference type="InterPro" id="IPR003591">
    <property type="entry name" value="Leu-rich_rpt_typical-subtyp"/>
</dbReference>
<evidence type="ECO:0000256" key="3">
    <source>
        <dbReference type="ARBA" id="ARBA00022737"/>
    </source>
</evidence>
<evidence type="ECO:0000256" key="5">
    <source>
        <dbReference type="SAM" id="Phobius"/>
    </source>
</evidence>
<keyword evidence="8" id="KW-1185">Reference proteome</keyword>
<dbReference type="SMR" id="A0A482WJZ9"/>
<dbReference type="Proteomes" id="UP000291343">
    <property type="component" value="Unassembled WGS sequence"/>
</dbReference>
<organism evidence="7 8">
    <name type="scientific">Laodelphax striatellus</name>
    <name type="common">Small brown planthopper</name>
    <name type="synonym">Delphax striatella</name>
    <dbReference type="NCBI Taxonomy" id="195883"/>
    <lineage>
        <taxon>Eukaryota</taxon>
        <taxon>Metazoa</taxon>
        <taxon>Ecdysozoa</taxon>
        <taxon>Arthropoda</taxon>
        <taxon>Hexapoda</taxon>
        <taxon>Insecta</taxon>
        <taxon>Pterygota</taxon>
        <taxon>Neoptera</taxon>
        <taxon>Paraneoptera</taxon>
        <taxon>Hemiptera</taxon>
        <taxon>Auchenorrhyncha</taxon>
        <taxon>Fulgoroidea</taxon>
        <taxon>Delphacidae</taxon>
        <taxon>Criomorphinae</taxon>
        <taxon>Laodelphax</taxon>
    </lineage>
</organism>
<keyword evidence="4" id="KW-0325">Glycoprotein</keyword>
<gene>
    <name evidence="7" type="ORF">LSTR_LSTR008962</name>
</gene>
<dbReference type="PROSITE" id="PS51450">
    <property type="entry name" value="LRR"/>
    <property type="match status" value="12"/>
</dbReference>
<evidence type="ECO:0000313" key="7">
    <source>
        <dbReference type="EMBL" id="RZF33839.1"/>
    </source>
</evidence>
<dbReference type="SUPFAM" id="SSF52075">
    <property type="entry name" value="Outer arm dynein light chain 1"/>
    <property type="match status" value="1"/>
</dbReference>
<dbReference type="SUPFAM" id="SSF52058">
    <property type="entry name" value="L domain-like"/>
    <property type="match status" value="3"/>
</dbReference>
<evidence type="ECO:0000256" key="6">
    <source>
        <dbReference type="SAM" id="SignalP"/>
    </source>
</evidence>
<feature type="transmembrane region" description="Helical" evidence="5">
    <location>
        <begin position="1236"/>
        <end position="1258"/>
    </location>
</feature>
<dbReference type="SMART" id="SM00369">
    <property type="entry name" value="LRR_TYP"/>
    <property type="match status" value="29"/>
</dbReference>
<feature type="signal peptide" evidence="6">
    <location>
        <begin position="1"/>
        <end position="30"/>
    </location>
</feature>
<feature type="chain" id="PRO_5019764255" description="LRRCT domain-containing protein" evidence="6">
    <location>
        <begin position="31"/>
        <end position="1358"/>
    </location>
</feature>
<dbReference type="EMBL" id="QKKF02033231">
    <property type="protein sequence ID" value="RZF33839.1"/>
    <property type="molecule type" value="Genomic_DNA"/>
</dbReference>
<proteinExistence type="predicted"/>
<reference evidence="7 8" key="1">
    <citation type="journal article" date="2017" name="Gigascience">
        <title>Genome sequence of the small brown planthopper, Laodelphax striatellus.</title>
        <authorList>
            <person name="Zhu J."/>
            <person name="Jiang F."/>
            <person name="Wang X."/>
            <person name="Yang P."/>
            <person name="Bao Y."/>
            <person name="Zhao W."/>
            <person name="Wang W."/>
            <person name="Lu H."/>
            <person name="Wang Q."/>
            <person name="Cui N."/>
            <person name="Li J."/>
            <person name="Chen X."/>
            <person name="Luo L."/>
            <person name="Yu J."/>
            <person name="Kang L."/>
            <person name="Cui F."/>
        </authorList>
    </citation>
    <scope>NUCLEOTIDE SEQUENCE [LARGE SCALE GENOMIC DNA]</scope>
    <source>
        <strain evidence="7">Lst14</strain>
    </source>
</reference>
<evidence type="ECO:0000313" key="8">
    <source>
        <dbReference type="Proteomes" id="UP000291343"/>
    </source>
</evidence>
<dbReference type="Pfam" id="PF13855">
    <property type="entry name" value="LRR_8"/>
    <property type="match status" value="8"/>
</dbReference>
<dbReference type="InterPro" id="IPR001611">
    <property type="entry name" value="Leu-rich_rpt"/>
</dbReference>